<dbReference type="FunFam" id="3.40.50.1820:FF:000211">
    <property type="entry name" value="Carboxypeptidase"/>
    <property type="match status" value="1"/>
</dbReference>
<evidence type="ECO:0000256" key="6">
    <source>
        <dbReference type="ARBA" id="ARBA00022801"/>
    </source>
</evidence>
<evidence type="ECO:0000256" key="10">
    <source>
        <dbReference type="SAM" id="SignalP"/>
    </source>
</evidence>
<keyword evidence="7" id="KW-1015">Disulfide bond</keyword>
<evidence type="ECO:0000256" key="7">
    <source>
        <dbReference type="ARBA" id="ARBA00023157"/>
    </source>
</evidence>
<dbReference type="FunFam" id="3.40.50.11320:FF:000002">
    <property type="entry name" value="Carboxypeptidase"/>
    <property type="match status" value="1"/>
</dbReference>
<keyword evidence="12" id="KW-1185">Reference proteome</keyword>
<dbReference type="Pfam" id="PF00450">
    <property type="entry name" value="Peptidase_S10"/>
    <property type="match status" value="1"/>
</dbReference>
<dbReference type="GO" id="GO:0006508">
    <property type="term" value="P:proteolysis"/>
    <property type="evidence" value="ECO:0007669"/>
    <property type="project" value="UniProtKB-KW"/>
</dbReference>
<evidence type="ECO:0000313" key="11">
    <source>
        <dbReference type="EMBL" id="CAH8388440.1"/>
    </source>
</evidence>
<organism evidence="11 12">
    <name type="scientific">Eruca vesicaria subsp. sativa</name>
    <name type="common">Garden rocket</name>
    <name type="synonym">Eruca sativa</name>
    <dbReference type="NCBI Taxonomy" id="29727"/>
    <lineage>
        <taxon>Eukaryota</taxon>
        <taxon>Viridiplantae</taxon>
        <taxon>Streptophyta</taxon>
        <taxon>Embryophyta</taxon>
        <taxon>Tracheophyta</taxon>
        <taxon>Spermatophyta</taxon>
        <taxon>Magnoliopsida</taxon>
        <taxon>eudicotyledons</taxon>
        <taxon>Gunneridae</taxon>
        <taxon>Pentapetalae</taxon>
        <taxon>rosids</taxon>
        <taxon>malvids</taxon>
        <taxon>Brassicales</taxon>
        <taxon>Brassicaceae</taxon>
        <taxon>Brassiceae</taxon>
        <taxon>Eruca</taxon>
    </lineage>
</organism>
<accession>A0ABC8LY65</accession>
<protein>
    <recommendedName>
        <fullName evidence="13">Carboxypeptidase</fullName>
    </recommendedName>
</protein>
<evidence type="ECO:0000256" key="4">
    <source>
        <dbReference type="ARBA" id="ARBA00022670"/>
    </source>
</evidence>
<dbReference type="Gene3D" id="3.40.50.11320">
    <property type="match status" value="1"/>
</dbReference>
<gene>
    <name evidence="11" type="ORF">ERUC_LOCUS40923</name>
</gene>
<dbReference type="AlphaFoldDB" id="A0ABC8LY65"/>
<dbReference type="EMBL" id="CAKOAT010796264">
    <property type="protein sequence ID" value="CAH8388440.1"/>
    <property type="molecule type" value="Genomic_DNA"/>
</dbReference>
<evidence type="ECO:0000256" key="8">
    <source>
        <dbReference type="ARBA" id="ARBA00023180"/>
    </source>
</evidence>
<comment type="similarity">
    <text evidence="2">Belongs to the peptidase S10 family.</text>
</comment>
<dbReference type="Proteomes" id="UP001642260">
    <property type="component" value="Unassembled WGS sequence"/>
</dbReference>
<evidence type="ECO:0000256" key="1">
    <source>
        <dbReference type="ARBA" id="ARBA00004613"/>
    </source>
</evidence>
<dbReference type="SUPFAM" id="SSF53474">
    <property type="entry name" value="alpha/beta-Hydrolases"/>
    <property type="match status" value="1"/>
</dbReference>
<dbReference type="Gene3D" id="3.40.50.1820">
    <property type="entry name" value="alpha/beta hydrolase"/>
    <property type="match status" value="1"/>
</dbReference>
<comment type="subcellular location">
    <subcellularLocation>
        <location evidence="1">Secreted</location>
    </subcellularLocation>
</comment>
<evidence type="ECO:0000256" key="2">
    <source>
        <dbReference type="ARBA" id="ARBA00009431"/>
    </source>
</evidence>
<evidence type="ECO:0000256" key="3">
    <source>
        <dbReference type="ARBA" id="ARBA00022645"/>
    </source>
</evidence>
<evidence type="ECO:0000256" key="9">
    <source>
        <dbReference type="ARBA" id="ARBA00037399"/>
    </source>
</evidence>
<dbReference type="PANTHER" id="PTHR11802">
    <property type="entry name" value="SERINE PROTEASE FAMILY S10 SERINE CARBOXYPEPTIDASE"/>
    <property type="match status" value="1"/>
</dbReference>
<dbReference type="PRINTS" id="PR00724">
    <property type="entry name" value="CRBOXYPTASEC"/>
</dbReference>
<keyword evidence="4" id="KW-0645">Protease</keyword>
<proteinExistence type="inferred from homology"/>
<keyword evidence="8" id="KW-0325">Glycoprotein</keyword>
<evidence type="ECO:0008006" key="13">
    <source>
        <dbReference type="Google" id="ProtNLM"/>
    </source>
</evidence>
<dbReference type="PANTHER" id="PTHR11802:SF132">
    <property type="entry name" value="SERINE CARBOXYPEPTIDASE-LIKE 36-RELATED"/>
    <property type="match status" value="1"/>
</dbReference>
<dbReference type="GO" id="GO:0005576">
    <property type="term" value="C:extracellular region"/>
    <property type="evidence" value="ECO:0007669"/>
    <property type="project" value="UniProtKB-SubCell"/>
</dbReference>
<dbReference type="Gene3D" id="6.10.250.940">
    <property type="match status" value="1"/>
</dbReference>
<evidence type="ECO:0000313" key="12">
    <source>
        <dbReference type="Proteomes" id="UP001642260"/>
    </source>
</evidence>
<evidence type="ECO:0000256" key="5">
    <source>
        <dbReference type="ARBA" id="ARBA00022729"/>
    </source>
</evidence>
<keyword evidence="6" id="KW-0378">Hydrolase</keyword>
<feature type="signal peptide" evidence="10">
    <location>
        <begin position="1"/>
        <end position="26"/>
    </location>
</feature>
<name>A0ABC8LY65_ERUVS</name>
<comment type="function">
    <text evidence="9">Probable carboxypeptidase.</text>
</comment>
<dbReference type="InterPro" id="IPR001563">
    <property type="entry name" value="Peptidase_S10"/>
</dbReference>
<dbReference type="GO" id="GO:0004180">
    <property type="term" value="F:carboxypeptidase activity"/>
    <property type="evidence" value="ECO:0007669"/>
    <property type="project" value="UniProtKB-KW"/>
</dbReference>
<reference evidence="11 12" key="1">
    <citation type="submission" date="2022-03" db="EMBL/GenBank/DDBJ databases">
        <authorList>
            <person name="Macdonald S."/>
            <person name="Ahmed S."/>
            <person name="Newling K."/>
        </authorList>
    </citation>
    <scope>NUCLEOTIDE SEQUENCE [LARGE SCALE GENOMIC DNA]</scope>
</reference>
<dbReference type="InterPro" id="IPR029058">
    <property type="entry name" value="AB_hydrolase_fold"/>
</dbReference>
<comment type="caution">
    <text evidence="11">The sequence shown here is derived from an EMBL/GenBank/DDBJ whole genome shotgun (WGS) entry which is preliminary data.</text>
</comment>
<keyword evidence="5 10" id="KW-0732">Signal</keyword>
<sequence>MGKGQLVWSVTAFAFLFLSLASQVHCRSHVNGIRRLSAVNQTELKEKDLIESFPGQPPVSFKQYGGYVPVNEAAGRFFYYYFVEANKSSDTAPLVLWLNGGPGCSSLGGGGLQEQGPFRVHSDGKSLFLNPYAFNNEANMLYLESPAGVGFSYANTPENIFDSNDKKTAEDNYMFLLNWLERFPEYKTKEFYIAGQSYAGHYGPQLAQIILQRNKQTFINLRGLLLGNPSLDRKVETDSENPYMVSHAIIPQKFIDDTLTCGEGPQCSDALWNLDVQKDHVDLYNILAPKCSNETLTSEPNKDATVMVYEPCSESYVRAYLNNETVQKALHVNPTTLTDGWQFCNHTISDQWNEKDRYRTLVPVLHEIMGQGIRIVVYSGDLDLAVPVTGTIQVIKNMNLTVEKVWHRWFSGGDLGGFTEQYKGNFTFATVRGAGHHAAIDQPLRALTIFSSFIRNTPLPIGNFKDVSIIKLN</sequence>
<feature type="chain" id="PRO_5044836625" description="Carboxypeptidase" evidence="10">
    <location>
        <begin position="27"/>
        <end position="473"/>
    </location>
</feature>
<keyword evidence="3" id="KW-0121">Carboxypeptidase</keyword>